<keyword evidence="1" id="KW-1185">Reference proteome</keyword>
<sequence length="188" mass="21686">MIIVCLQNAAAEPGVKAKDMRSELKKIKSICDNHQTLCESFAQWKKNVDEVKLFIDILFIISNVVGEDYSTSFQNDAQLQILNTTAALLRKRHHTICEQIKKKPIAAEEVDRLQREISYVEAEVDVWMKELAEVNDARTNLDIEFIQLRSKLQKSMTNVEVASIDFDLLEKNHCATWKNFLCKTDNLR</sequence>
<reference evidence="2" key="1">
    <citation type="submission" date="2017-02" db="UniProtKB">
        <authorList>
            <consortium name="WormBaseParasite"/>
        </authorList>
    </citation>
    <scope>IDENTIFICATION</scope>
</reference>
<dbReference type="Proteomes" id="UP000046393">
    <property type="component" value="Unplaced"/>
</dbReference>
<dbReference type="WBParaSite" id="SMUV_0000398101-mRNA-1">
    <property type="protein sequence ID" value="SMUV_0000398101-mRNA-1"/>
    <property type="gene ID" value="SMUV_0000398101"/>
</dbReference>
<organism evidence="1 2">
    <name type="scientific">Syphacia muris</name>
    <dbReference type="NCBI Taxonomy" id="451379"/>
    <lineage>
        <taxon>Eukaryota</taxon>
        <taxon>Metazoa</taxon>
        <taxon>Ecdysozoa</taxon>
        <taxon>Nematoda</taxon>
        <taxon>Chromadorea</taxon>
        <taxon>Rhabditida</taxon>
        <taxon>Spirurina</taxon>
        <taxon>Oxyuridomorpha</taxon>
        <taxon>Oxyuroidea</taxon>
        <taxon>Oxyuridae</taxon>
        <taxon>Syphacia</taxon>
    </lineage>
</organism>
<evidence type="ECO:0000313" key="1">
    <source>
        <dbReference type="Proteomes" id="UP000046393"/>
    </source>
</evidence>
<accession>A0A0N5AHW3</accession>
<name>A0A0N5AHW3_9BILA</name>
<protein>
    <submittedName>
        <fullName evidence="2">Spectrin repeat-containing domain protein</fullName>
    </submittedName>
</protein>
<evidence type="ECO:0000313" key="2">
    <source>
        <dbReference type="WBParaSite" id="SMUV_0000398101-mRNA-1"/>
    </source>
</evidence>
<dbReference type="AlphaFoldDB" id="A0A0N5AHW3"/>
<proteinExistence type="predicted"/>